<protein>
    <submittedName>
        <fullName evidence="1">Uncharacterized protein</fullName>
    </submittedName>
</protein>
<organism evidence="1 2">
    <name type="scientific">Solibacillus isronensis B3W22</name>
    <dbReference type="NCBI Taxonomy" id="1224748"/>
    <lineage>
        <taxon>Bacteria</taxon>
        <taxon>Bacillati</taxon>
        <taxon>Bacillota</taxon>
        <taxon>Bacilli</taxon>
        <taxon>Bacillales</taxon>
        <taxon>Caryophanaceae</taxon>
        <taxon>Solibacillus</taxon>
    </lineage>
</organism>
<proteinExistence type="predicted"/>
<evidence type="ECO:0000313" key="2">
    <source>
        <dbReference type="Proteomes" id="UP000004738"/>
    </source>
</evidence>
<dbReference type="Proteomes" id="UP000004738">
    <property type="component" value="Unassembled WGS sequence"/>
</dbReference>
<comment type="caution">
    <text evidence="1">The sequence shown here is derived from an EMBL/GenBank/DDBJ whole genome shotgun (WGS) entry which is preliminary data.</text>
</comment>
<reference evidence="1 2" key="1">
    <citation type="journal article" date="2012" name="J. Bacteriol.">
        <title>Draft Genome Sequence of Bacillus isronensis Strain B3W22, Isolated from the Upper Atmosphere.</title>
        <authorList>
            <person name="Shivaji S."/>
            <person name="Ara S."/>
            <person name="Singh S.K."/>
            <person name="Bandi S."/>
            <person name="Singh A."/>
            <person name="Pinnaka A.K."/>
        </authorList>
    </citation>
    <scope>NUCLEOTIDE SEQUENCE [LARGE SCALE GENOMIC DNA]</scope>
    <source>
        <strain evidence="1 2">B3W22</strain>
    </source>
</reference>
<dbReference type="PATRIC" id="fig|1224748.3.peg.361"/>
<dbReference type="EMBL" id="AMCK01000001">
    <property type="protein sequence ID" value="EKB47066.1"/>
    <property type="molecule type" value="Genomic_DNA"/>
</dbReference>
<dbReference type="AlphaFoldDB" id="K1KX19"/>
<name>K1KX19_9BACL</name>
<accession>K1KX19</accession>
<gene>
    <name evidence="1" type="ORF">B857_00355</name>
</gene>
<sequence>MVFKEERAIRKNVHFLLGNGRSLMYLKHNYFSSNVRIISL</sequence>
<evidence type="ECO:0000313" key="1">
    <source>
        <dbReference type="EMBL" id="EKB47066.1"/>
    </source>
</evidence>
<keyword evidence="2" id="KW-1185">Reference proteome</keyword>